<reference evidence="9" key="2">
    <citation type="submission" date="2021-10" db="EMBL/GenBank/DDBJ databases">
        <title>Phylogenomics reveals ancestral predisposition of the termite-cultivated fungus Termitomyces towards a domesticated lifestyle.</title>
        <authorList>
            <person name="Auxier B."/>
            <person name="Grum-Grzhimaylo A."/>
            <person name="Cardenas M.E."/>
            <person name="Lodge J.D."/>
            <person name="Laessoe T."/>
            <person name="Pedersen O."/>
            <person name="Smith M.E."/>
            <person name="Kuyper T.W."/>
            <person name="Franco-Molano E.A."/>
            <person name="Baroni T.J."/>
            <person name="Aanen D.K."/>
        </authorList>
    </citation>
    <scope>NUCLEOTIDE SEQUENCE</scope>
    <source>
        <strain evidence="9">AP01</strain>
        <tissue evidence="9">Mycelium</tissue>
    </source>
</reference>
<dbReference type="PANTHER" id="PTHR12733">
    <property type="entry name" value="MITOCHONDRIAL ATP SYNTHASE B CHAIN"/>
    <property type="match status" value="1"/>
</dbReference>
<comment type="subcellular location">
    <subcellularLocation>
        <location evidence="8">Mitochondrion</location>
    </subcellularLocation>
    <subcellularLocation>
        <location evidence="8">Mitochondrion inner membrane</location>
    </subcellularLocation>
</comment>
<evidence type="ECO:0000256" key="3">
    <source>
        <dbReference type="ARBA" id="ARBA00022781"/>
    </source>
</evidence>
<keyword evidence="4 8" id="KW-0999">Mitochondrion inner membrane</keyword>
<keyword evidence="6 8" id="KW-0496">Mitochondrion</keyword>
<evidence type="ECO:0000256" key="6">
    <source>
        <dbReference type="ARBA" id="ARBA00023128"/>
    </source>
</evidence>
<evidence type="ECO:0000256" key="7">
    <source>
        <dbReference type="ARBA" id="ARBA00023136"/>
    </source>
</evidence>
<evidence type="ECO:0000256" key="8">
    <source>
        <dbReference type="RuleBase" id="RU368017"/>
    </source>
</evidence>
<dbReference type="GO" id="GO:0046933">
    <property type="term" value="F:proton-transporting ATP synthase activity, rotational mechanism"/>
    <property type="evidence" value="ECO:0007669"/>
    <property type="project" value="TreeGrafter"/>
</dbReference>
<dbReference type="OrthoDB" id="67388at2759"/>
<dbReference type="AlphaFoldDB" id="A0A9P7KAE2"/>
<comment type="similarity">
    <text evidence="8">Belongs to the eukaryotic ATPase B chain family.</text>
</comment>
<comment type="caution">
    <text evidence="9">The sequence shown here is derived from an EMBL/GenBank/DDBJ whole genome shotgun (WGS) entry which is preliminary data.</text>
</comment>
<dbReference type="PANTHER" id="PTHR12733:SF3">
    <property type="entry name" value="ATP SYNTHASE F(0) COMPLEX SUBUNIT B1, MITOCHONDRIAL"/>
    <property type="match status" value="1"/>
</dbReference>
<keyword evidence="5 8" id="KW-0406">Ion transport</keyword>
<dbReference type="Gene3D" id="1.20.5.2210">
    <property type="match status" value="1"/>
</dbReference>
<keyword evidence="3 8" id="KW-0375">Hydrogen ion transport</keyword>
<comment type="function">
    <text evidence="8">Subunit b, of the mitochondrial membrane ATP synthase complex (F(1)F(0) ATP synthase or Complex V) that produces ATP from ADP in the presence of a proton gradient across the membrane which is generated by electron transport complexes of the respiratory chain. ATP synthase complex consist of a soluble F(1) head domain - the catalytic core - and a membrane F(1) domain - the membrane proton channel. These two domains are linked by a central stalk rotating inside the F(1) region and a stationary peripheral stalk. During catalysis, ATP synthesis in the catalytic domain of F(1) is coupled via a rotary mechanism of the central stalk subunits to proton translocation. In vivo, can only synthesize ATP although its ATP hydrolase activity can be activated artificially in vitro. Part of the complex F(0) domain. Part of the complex F(0) domain and the peripheric stalk, which acts as a stator to hold the catalytic alpha(3)beta(3) subcomplex and subunit a/ATP6 static relative to the rotary elements.</text>
</comment>
<comment type="subunit">
    <text evidence="8">F-type ATPases have 2 components, CF(1) - the catalytic core - and CF(0) - the membrane proton channel. In yeast, the dimeric form of ATP synthase consists of 17 polypeptides: alpha, beta, gamma, delta, epsilon, 4 (B), 5 (OSCP), 6 (A), 8, 9 (C), d, E (Tim11), f, g, h, i/j and k.</text>
</comment>
<dbReference type="InterPro" id="IPR008688">
    <property type="entry name" value="ATP_synth_Bsub_B/MI25"/>
</dbReference>
<sequence>MASRIAFSSLRAAARPRAVAALPKHAVRALATSSNPPPEQRASELIEKLPSSPGLLTKTGSAILGTGLAATAISQELYVVNEETIILIASAIFFTYLGKVIREPYKEWAETNIGKIKKVLDGARAEHTQAVKDRIDNVAQLKDVVSLTEGLFALSKETAKLESETFVQQQKVAVAAEVKSVLDSWVRYEQQQKESEQADLTKTVIEKVLAGLKDEKTQKDIILSAVAEVEQLVKSKAI</sequence>
<evidence type="ECO:0000256" key="5">
    <source>
        <dbReference type="ARBA" id="ARBA00023065"/>
    </source>
</evidence>
<keyword evidence="2 8" id="KW-0138">CF(0)</keyword>
<dbReference type="GO" id="GO:0045259">
    <property type="term" value="C:proton-transporting ATP synthase complex"/>
    <property type="evidence" value="ECO:0007669"/>
    <property type="project" value="UniProtKB-KW"/>
</dbReference>
<name>A0A9P7KAE2_9AGAR</name>
<dbReference type="InterPro" id="IPR013837">
    <property type="entry name" value="ATP_synth_F0_suB"/>
</dbReference>
<evidence type="ECO:0000313" key="10">
    <source>
        <dbReference type="Proteomes" id="UP000775547"/>
    </source>
</evidence>
<accession>A0A9P7KAE2</accession>
<keyword evidence="1 8" id="KW-0813">Transport</keyword>
<organism evidence="9 10">
    <name type="scientific">Asterophora parasitica</name>
    <dbReference type="NCBI Taxonomy" id="117018"/>
    <lineage>
        <taxon>Eukaryota</taxon>
        <taxon>Fungi</taxon>
        <taxon>Dikarya</taxon>
        <taxon>Basidiomycota</taxon>
        <taxon>Agaricomycotina</taxon>
        <taxon>Agaricomycetes</taxon>
        <taxon>Agaricomycetidae</taxon>
        <taxon>Agaricales</taxon>
        <taxon>Tricholomatineae</taxon>
        <taxon>Lyophyllaceae</taxon>
        <taxon>Asterophora</taxon>
    </lineage>
</organism>
<dbReference type="Pfam" id="PF05405">
    <property type="entry name" value="Mt_ATP-synt_B"/>
    <property type="match status" value="1"/>
</dbReference>
<dbReference type="GO" id="GO:0005743">
    <property type="term" value="C:mitochondrial inner membrane"/>
    <property type="evidence" value="ECO:0007669"/>
    <property type="project" value="UniProtKB-SubCell"/>
</dbReference>
<proteinExistence type="inferred from homology"/>
<dbReference type="Proteomes" id="UP000775547">
    <property type="component" value="Unassembled WGS sequence"/>
</dbReference>
<evidence type="ECO:0000256" key="4">
    <source>
        <dbReference type="ARBA" id="ARBA00022792"/>
    </source>
</evidence>
<protein>
    <recommendedName>
        <fullName evidence="8">ATP synthase subunit 4</fullName>
    </recommendedName>
</protein>
<evidence type="ECO:0000256" key="2">
    <source>
        <dbReference type="ARBA" id="ARBA00022547"/>
    </source>
</evidence>
<dbReference type="EMBL" id="JABCKV010000067">
    <property type="protein sequence ID" value="KAG5644516.1"/>
    <property type="molecule type" value="Genomic_DNA"/>
</dbReference>
<evidence type="ECO:0000313" key="9">
    <source>
        <dbReference type="EMBL" id="KAG5644516.1"/>
    </source>
</evidence>
<reference evidence="9" key="1">
    <citation type="submission" date="2020-07" db="EMBL/GenBank/DDBJ databases">
        <authorList>
            <person name="Nieuwenhuis M."/>
            <person name="Van De Peppel L.J.J."/>
        </authorList>
    </citation>
    <scope>NUCLEOTIDE SEQUENCE</scope>
    <source>
        <strain evidence="9">AP01</strain>
        <tissue evidence="9">Mycelium</tissue>
    </source>
</reference>
<dbReference type="SUPFAM" id="SSF161060">
    <property type="entry name" value="ATP synthase B chain-like"/>
    <property type="match status" value="1"/>
</dbReference>
<keyword evidence="7 8" id="KW-0472">Membrane</keyword>
<evidence type="ECO:0000256" key="1">
    <source>
        <dbReference type="ARBA" id="ARBA00022448"/>
    </source>
</evidence>
<dbReference type="FunFam" id="1.20.5.2210:FF:000002">
    <property type="entry name" value="ATP synthase subunit 4 mitochondrial"/>
    <property type="match status" value="1"/>
</dbReference>
<gene>
    <name evidence="9" type="ORF">DXG03_008258</name>
</gene>
<keyword evidence="10" id="KW-1185">Reference proteome</keyword>